<dbReference type="Gene3D" id="1.10.10.60">
    <property type="entry name" value="Homeodomain-like"/>
    <property type="match status" value="1"/>
</dbReference>
<dbReference type="InterPro" id="IPR025943">
    <property type="entry name" value="Sigma_54_int_dom_ATP-bd_2"/>
</dbReference>
<feature type="coiled-coil region" evidence="8">
    <location>
        <begin position="349"/>
        <end position="376"/>
    </location>
</feature>
<dbReference type="Pfam" id="PF18024">
    <property type="entry name" value="HTH_50"/>
    <property type="match status" value="1"/>
</dbReference>
<evidence type="ECO:0000256" key="3">
    <source>
        <dbReference type="ARBA" id="ARBA00022840"/>
    </source>
</evidence>
<dbReference type="SMART" id="SM00091">
    <property type="entry name" value="PAS"/>
    <property type="match status" value="2"/>
</dbReference>
<dbReference type="SUPFAM" id="SSF52540">
    <property type="entry name" value="P-loop containing nucleoside triphosphate hydrolases"/>
    <property type="match status" value="1"/>
</dbReference>
<proteinExistence type="predicted"/>
<feature type="domain" description="PAC" evidence="11">
    <location>
        <begin position="306"/>
        <end position="358"/>
    </location>
</feature>
<dbReference type="InterPro" id="IPR000700">
    <property type="entry name" value="PAS-assoc_C"/>
</dbReference>
<dbReference type="InterPro" id="IPR025944">
    <property type="entry name" value="Sigma_54_int_dom_CS"/>
</dbReference>
<dbReference type="EMBL" id="AP021876">
    <property type="protein sequence ID" value="BBO81699.1"/>
    <property type="molecule type" value="Genomic_DNA"/>
</dbReference>
<dbReference type="Gene3D" id="3.30.450.20">
    <property type="entry name" value="PAS domain"/>
    <property type="match status" value="2"/>
</dbReference>
<dbReference type="CDD" id="cd00009">
    <property type="entry name" value="AAA"/>
    <property type="match status" value="1"/>
</dbReference>
<dbReference type="InterPro" id="IPR009057">
    <property type="entry name" value="Homeodomain-like_sf"/>
</dbReference>
<dbReference type="InterPro" id="IPR035965">
    <property type="entry name" value="PAS-like_dom_sf"/>
</dbReference>
<keyword evidence="3" id="KW-0067">ATP-binding</keyword>
<dbReference type="Gene3D" id="3.40.50.300">
    <property type="entry name" value="P-loop containing nucleotide triphosphate hydrolases"/>
    <property type="match status" value="1"/>
</dbReference>
<dbReference type="RefSeq" id="WP_173179309.1">
    <property type="nucleotide sequence ID" value="NZ_AP021876.1"/>
</dbReference>
<evidence type="ECO:0000259" key="10">
    <source>
        <dbReference type="PROSITE" id="PS50112"/>
    </source>
</evidence>
<keyword evidence="2" id="KW-0058">Aromatic hydrocarbons catabolism</keyword>
<dbReference type="Gene3D" id="1.10.8.60">
    <property type="match status" value="1"/>
</dbReference>
<dbReference type="PANTHER" id="PTHR32071:SF57">
    <property type="entry name" value="C4-DICARBOXYLATE TRANSPORT TRANSCRIPTIONAL REGULATORY PROTEIN DCTD"/>
    <property type="match status" value="1"/>
</dbReference>
<dbReference type="GO" id="GO:0006355">
    <property type="term" value="P:regulation of DNA-templated transcription"/>
    <property type="evidence" value="ECO:0007669"/>
    <property type="project" value="InterPro"/>
</dbReference>
<dbReference type="Pfam" id="PF00158">
    <property type="entry name" value="Sigma54_activat"/>
    <property type="match status" value="1"/>
</dbReference>
<dbReference type="InterPro" id="IPR002078">
    <property type="entry name" value="Sigma_54_int"/>
</dbReference>
<feature type="domain" description="PAS" evidence="10">
    <location>
        <begin position="239"/>
        <end position="290"/>
    </location>
</feature>
<reference evidence="12 13" key="1">
    <citation type="submission" date="2019-11" db="EMBL/GenBank/DDBJ databases">
        <title>Comparative genomics of hydrocarbon-degrading Desulfosarcina strains.</title>
        <authorList>
            <person name="Watanabe M."/>
            <person name="Kojima H."/>
            <person name="Fukui M."/>
        </authorList>
    </citation>
    <scope>NUCLEOTIDE SEQUENCE [LARGE SCALE GENOMIC DNA]</scope>
    <source>
        <strain evidence="12 13">28bB2T</strain>
    </source>
</reference>
<organism evidence="12 13">
    <name type="scientific">Desulfosarcina ovata subsp. sediminis</name>
    <dbReference type="NCBI Taxonomy" id="885957"/>
    <lineage>
        <taxon>Bacteria</taxon>
        <taxon>Pseudomonadati</taxon>
        <taxon>Thermodesulfobacteriota</taxon>
        <taxon>Desulfobacteria</taxon>
        <taxon>Desulfobacterales</taxon>
        <taxon>Desulfosarcinaceae</taxon>
        <taxon>Desulfosarcina</taxon>
    </lineage>
</organism>
<keyword evidence="8" id="KW-0175">Coiled coil</keyword>
<dbReference type="InterPro" id="IPR027417">
    <property type="entry name" value="P-loop_NTPase"/>
</dbReference>
<feature type="domain" description="Sigma-54 factor interaction" evidence="9">
    <location>
        <begin position="383"/>
        <end position="613"/>
    </location>
</feature>
<dbReference type="Pfam" id="PF25601">
    <property type="entry name" value="AAA_lid_14"/>
    <property type="match status" value="1"/>
</dbReference>
<dbReference type="SUPFAM" id="SSF54631">
    <property type="entry name" value="CBS-domain pair"/>
    <property type="match status" value="1"/>
</dbReference>
<dbReference type="SMART" id="SM00382">
    <property type="entry name" value="AAA"/>
    <property type="match status" value="1"/>
</dbReference>
<dbReference type="Proteomes" id="UP000425960">
    <property type="component" value="Chromosome"/>
</dbReference>
<dbReference type="InterPro" id="IPR046342">
    <property type="entry name" value="CBS_dom_sf"/>
</dbReference>
<dbReference type="AlphaFoldDB" id="A0A5K7ZPE4"/>
<dbReference type="GO" id="GO:0003677">
    <property type="term" value="F:DNA binding"/>
    <property type="evidence" value="ECO:0007669"/>
    <property type="project" value="UniProtKB-KW"/>
</dbReference>
<evidence type="ECO:0000256" key="7">
    <source>
        <dbReference type="ARBA" id="ARBA00029500"/>
    </source>
</evidence>
<dbReference type="InterPro" id="IPR013767">
    <property type="entry name" value="PAS_fold"/>
</dbReference>
<keyword evidence="1" id="KW-0547">Nucleotide-binding</keyword>
<dbReference type="GO" id="GO:0005524">
    <property type="term" value="F:ATP binding"/>
    <property type="evidence" value="ECO:0007669"/>
    <property type="project" value="UniProtKB-KW"/>
</dbReference>
<dbReference type="InterPro" id="IPR030828">
    <property type="entry name" value="HTH_TyrR"/>
</dbReference>
<dbReference type="PROSITE" id="PS00675">
    <property type="entry name" value="SIGMA54_INTERACT_1"/>
    <property type="match status" value="1"/>
</dbReference>
<evidence type="ECO:0000259" key="11">
    <source>
        <dbReference type="PROSITE" id="PS50113"/>
    </source>
</evidence>
<gene>
    <name evidence="12" type="ORF">DSCO28_22650</name>
</gene>
<dbReference type="InterPro" id="IPR003593">
    <property type="entry name" value="AAA+_ATPase"/>
</dbReference>
<dbReference type="InterPro" id="IPR058031">
    <property type="entry name" value="AAA_lid_NorR"/>
</dbReference>
<keyword evidence="4" id="KW-0805">Transcription regulation</keyword>
<dbReference type="SUPFAM" id="SSF46689">
    <property type="entry name" value="Homeodomain-like"/>
    <property type="match status" value="1"/>
</dbReference>
<dbReference type="PROSITE" id="PS00676">
    <property type="entry name" value="SIGMA54_INTERACT_2"/>
    <property type="match status" value="1"/>
</dbReference>
<evidence type="ECO:0000259" key="9">
    <source>
        <dbReference type="PROSITE" id="PS50045"/>
    </source>
</evidence>
<evidence type="ECO:0000256" key="1">
    <source>
        <dbReference type="ARBA" id="ARBA00022741"/>
    </source>
</evidence>
<accession>A0A5K7ZPE4</accession>
<dbReference type="PROSITE" id="PS50112">
    <property type="entry name" value="PAS"/>
    <property type="match status" value="2"/>
</dbReference>
<name>A0A5K7ZPE4_9BACT</name>
<keyword evidence="5" id="KW-0238">DNA-binding</keyword>
<dbReference type="Pfam" id="PF00989">
    <property type="entry name" value="PAS"/>
    <property type="match status" value="2"/>
</dbReference>
<protein>
    <recommendedName>
        <fullName evidence="7">HTH-type transcriptional regulatory protein TyrR</fullName>
    </recommendedName>
</protein>
<dbReference type="InterPro" id="IPR025662">
    <property type="entry name" value="Sigma_54_int_dom_ATP-bd_1"/>
</dbReference>
<dbReference type="PROSITE" id="PS50045">
    <property type="entry name" value="SIGMA54_INTERACT_4"/>
    <property type="match status" value="1"/>
</dbReference>
<feature type="domain" description="PAS" evidence="10">
    <location>
        <begin position="123"/>
        <end position="167"/>
    </location>
</feature>
<evidence type="ECO:0000256" key="6">
    <source>
        <dbReference type="ARBA" id="ARBA00023163"/>
    </source>
</evidence>
<dbReference type="SUPFAM" id="SSF55785">
    <property type="entry name" value="PYP-like sensor domain (PAS domain)"/>
    <property type="match status" value="2"/>
</dbReference>
<dbReference type="InterPro" id="IPR000014">
    <property type="entry name" value="PAS"/>
</dbReference>
<evidence type="ECO:0000256" key="4">
    <source>
        <dbReference type="ARBA" id="ARBA00023015"/>
    </source>
</evidence>
<dbReference type="CDD" id="cd00130">
    <property type="entry name" value="PAS"/>
    <property type="match status" value="2"/>
</dbReference>
<dbReference type="FunFam" id="3.40.50.300:FF:000006">
    <property type="entry name" value="DNA-binding transcriptional regulator NtrC"/>
    <property type="match status" value="1"/>
</dbReference>
<sequence>MRLADLITEDILHLNGDIPVVPAARRMAEAGCESAPVFRDGAFLGLFVPAICWSAMVSPALQEQPVANFLVPSVARIPLDSDITAGGADGPAYLIGLDDRGAYVGHIARSNLPMPPIDGSAPERPLPEMLLDSLPVGVLAIDTAGILSYVNRIAADLLGINKDDLLGSAIKTALPRSRLGESLTADDMRIGTLSTSGTVLFTAHNPIWCNGVRCGAVSVFQKMEKFEDLAAELEVMKDLAAELNAIFENSYDGIYITDGEGYTLRVNKAYERITGLKRENLLSRNMKEIVANGLISESLTFKIKESGVPMTITQKIHGSKEILVSGVPIFNENGKLSRVITSVRDMTELNLIRSQLEKSKQLASRYEEELNELRSSQSDAPDFVCNSKKMQATIELALRVARVDSTVLIQGESGSGKEIVANLIHQHSPRSKTGSFIKINCSAIPSDLLESELFGYEEGAFTGARRRGKPGMFELAHNGTLFLDEIGTISMELQVKLLRVIQFSEIMPLGGVETRKVNIRLLAATSKNLEVLMREKKFREDLYYRLKVVPIHVPPLRERRDDIFPLTVFYLEKFNRKYQLAKKVSSEAMDALTQYLWPGNVRELVNLIERLVVTTADDVIYARDLPASIVQQDQRCQTVPEPGGESLNAMLNHIEKEILVRAFRDLKSTRKVGRHLKISQSAVMRKVKKHRLQFKTGWNPD</sequence>
<dbReference type="NCBIfam" id="TIGR00229">
    <property type="entry name" value="sensory_box"/>
    <property type="match status" value="1"/>
</dbReference>
<keyword evidence="6" id="KW-0804">Transcription</keyword>
<dbReference type="PROSITE" id="PS00688">
    <property type="entry name" value="SIGMA54_INTERACT_3"/>
    <property type="match status" value="1"/>
</dbReference>
<dbReference type="PROSITE" id="PS50113">
    <property type="entry name" value="PAC"/>
    <property type="match status" value="1"/>
</dbReference>
<evidence type="ECO:0000256" key="8">
    <source>
        <dbReference type="SAM" id="Coils"/>
    </source>
</evidence>
<evidence type="ECO:0000256" key="2">
    <source>
        <dbReference type="ARBA" id="ARBA00022797"/>
    </source>
</evidence>
<evidence type="ECO:0000313" key="12">
    <source>
        <dbReference type="EMBL" id="BBO81699.1"/>
    </source>
</evidence>
<dbReference type="PANTHER" id="PTHR32071">
    <property type="entry name" value="TRANSCRIPTIONAL REGULATORY PROTEIN"/>
    <property type="match status" value="1"/>
</dbReference>
<evidence type="ECO:0000256" key="5">
    <source>
        <dbReference type="ARBA" id="ARBA00023125"/>
    </source>
</evidence>
<dbReference type="KEGG" id="dov:DSCO28_22650"/>
<evidence type="ECO:0000313" key="13">
    <source>
        <dbReference type="Proteomes" id="UP000425960"/>
    </source>
</evidence>